<dbReference type="EMBL" id="ABEU02000025">
    <property type="status" value="NOT_ANNOTATED_CDS"/>
    <property type="molecule type" value="Genomic_DNA"/>
</dbReference>
<reference evidence="1" key="3">
    <citation type="submission" date="2020-12" db="UniProtKB">
        <authorList>
            <consortium name="EnsemblPlants"/>
        </authorList>
    </citation>
    <scope>IDENTIFICATION</scope>
</reference>
<sequence length="70" mass="7846">MSASDSSFQPLRLPAIPPLVWRRRGLRSVDISCLPLRTCALVFLLFESDFGLKECASPIELRSLLVRVSD</sequence>
<dbReference type="EnsemblPlants" id="Pp3c25_14400V3.2">
    <property type="protein sequence ID" value="Pp3c25_14400V3.2"/>
    <property type="gene ID" value="Pp3c25_14400"/>
</dbReference>
<protein>
    <submittedName>
        <fullName evidence="1">Uncharacterized protein</fullName>
    </submittedName>
</protein>
<accession>A0A7I4CNH1</accession>
<dbReference type="Gramene" id="Pp3c25_14400V3.2">
    <property type="protein sequence ID" value="Pp3c25_14400V3.2"/>
    <property type="gene ID" value="Pp3c25_14400"/>
</dbReference>
<reference evidence="1 2" key="1">
    <citation type="journal article" date="2008" name="Science">
        <title>The Physcomitrella genome reveals evolutionary insights into the conquest of land by plants.</title>
        <authorList>
            <person name="Rensing S."/>
            <person name="Lang D."/>
            <person name="Zimmer A."/>
            <person name="Terry A."/>
            <person name="Salamov A."/>
            <person name="Shapiro H."/>
            <person name="Nishiyama T."/>
            <person name="Perroud P.-F."/>
            <person name="Lindquist E."/>
            <person name="Kamisugi Y."/>
            <person name="Tanahashi T."/>
            <person name="Sakakibara K."/>
            <person name="Fujita T."/>
            <person name="Oishi K."/>
            <person name="Shin-I T."/>
            <person name="Kuroki Y."/>
            <person name="Toyoda A."/>
            <person name="Suzuki Y."/>
            <person name="Hashimoto A."/>
            <person name="Yamaguchi K."/>
            <person name="Sugano A."/>
            <person name="Kohara Y."/>
            <person name="Fujiyama A."/>
            <person name="Anterola A."/>
            <person name="Aoki S."/>
            <person name="Ashton N."/>
            <person name="Barbazuk W.B."/>
            <person name="Barker E."/>
            <person name="Bennetzen J."/>
            <person name="Bezanilla M."/>
            <person name="Blankenship R."/>
            <person name="Cho S.H."/>
            <person name="Dutcher S."/>
            <person name="Estelle M."/>
            <person name="Fawcett J.A."/>
            <person name="Gundlach H."/>
            <person name="Hanada K."/>
            <person name="Heyl A."/>
            <person name="Hicks K.A."/>
            <person name="Hugh J."/>
            <person name="Lohr M."/>
            <person name="Mayer K."/>
            <person name="Melkozernov A."/>
            <person name="Murata T."/>
            <person name="Nelson D."/>
            <person name="Pils B."/>
            <person name="Prigge M."/>
            <person name="Reiss B."/>
            <person name="Renner T."/>
            <person name="Rombauts S."/>
            <person name="Rushton P."/>
            <person name="Sanderfoot A."/>
            <person name="Schween G."/>
            <person name="Shiu S.-H."/>
            <person name="Stueber K."/>
            <person name="Theodoulou F.L."/>
            <person name="Tu H."/>
            <person name="Van de Peer Y."/>
            <person name="Verrier P.J."/>
            <person name="Waters E."/>
            <person name="Wood A."/>
            <person name="Yang L."/>
            <person name="Cove D."/>
            <person name="Cuming A."/>
            <person name="Hasebe M."/>
            <person name="Lucas S."/>
            <person name="Mishler D.B."/>
            <person name="Reski R."/>
            <person name="Grigoriev I."/>
            <person name="Quatrano R.S."/>
            <person name="Boore J.L."/>
        </authorList>
    </citation>
    <scope>NUCLEOTIDE SEQUENCE [LARGE SCALE GENOMIC DNA]</scope>
    <source>
        <strain evidence="1 2">cv. Gransden 2004</strain>
    </source>
</reference>
<dbReference type="Proteomes" id="UP000006727">
    <property type="component" value="Chromosome 25"/>
</dbReference>
<keyword evidence="2" id="KW-1185">Reference proteome</keyword>
<reference evidence="1 2" key="2">
    <citation type="journal article" date="2018" name="Plant J.">
        <title>The Physcomitrella patens chromosome-scale assembly reveals moss genome structure and evolution.</title>
        <authorList>
            <person name="Lang D."/>
            <person name="Ullrich K.K."/>
            <person name="Murat F."/>
            <person name="Fuchs J."/>
            <person name="Jenkins J."/>
            <person name="Haas F.B."/>
            <person name="Piednoel M."/>
            <person name="Gundlach H."/>
            <person name="Van Bel M."/>
            <person name="Meyberg R."/>
            <person name="Vives C."/>
            <person name="Morata J."/>
            <person name="Symeonidi A."/>
            <person name="Hiss M."/>
            <person name="Muchero W."/>
            <person name="Kamisugi Y."/>
            <person name="Saleh O."/>
            <person name="Blanc G."/>
            <person name="Decker E.L."/>
            <person name="van Gessel N."/>
            <person name="Grimwood J."/>
            <person name="Hayes R.D."/>
            <person name="Graham S.W."/>
            <person name="Gunter L.E."/>
            <person name="McDaniel S.F."/>
            <person name="Hoernstein S.N.W."/>
            <person name="Larsson A."/>
            <person name="Li F.W."/>
            <person name="Perroud P.F."/>
            <person name="Phillips J."/>
            <person name="Ranjan P."/>
            <person name="Rokshar D.S."/>
            <person name="Rothfels C.J."/>
            <person name="Schneider L."/>
            <person name="Shu S."/>
            <person name="Stevenson D.W."/>
            <person name="Thummler F."/>
            <person name="Tillich M."/>
            <person name="Villarreal Aguilar J.C."/>
            <person name="Widiez T."/>
            <person name="Wong G.K."/>
            <person name="Wymore A."/>
            <person name="Zhang Y."/>
            <person name="Zimmer A.D."/>
            <person name="Quatrano R.S."/>
            <person name="Mayer K.F.X."/>
            <person name="Goodstein D."/>
            <person name="Casacuberta J.M."/>
            <person name="Vandepoele K."/>
            <person name="Reski R."/>
            <person name="Cuming A.C."/>
            <person name="Tuskan G.A."/>
            <person name="Maumus F."/>
            <person name="Salse J."/>
            <person name="Schmutz J."/>
            <person name="Rensing S.A."/>
        </authorList>
    </citation>
    <scope>NUCLEOTIDE SEQUENCE [LARGE SCALE GENOMIC DNA]</scope>
    <source>
        <strain evidence="1 2">cv. Gransden 2004</strain>
    </source>
</reference>
<proteinExistence type="predicted"/>
<evidence type="ECO:0000313" key="1">
    <source>
        <dbReference type="EnsemblPlants" id="Pp3c25_14400V3.2"/>
    </source>
</evidence>
<dbReference type="AlphaFoldDB" id="A0A7I4CNH1"/>
<name>A0A7I4CNH1_PHYPA</name>
<evidence type="ECO:0000313" key="2">
    <source>
        <dbReference type="Proteomes" id="UP000006727"/>
    </source>
</evidence>
<organism evidence="1 2">
    <name type="scientific">Physcomitrium patens</name>
    <name type="common">Spreading-leaved earth moss</name>
    <name type="synonym">Physcomitrella patens</name>
    <dbReference type="NCBI Taxonomy" id="3218"/>
    <lineage>
        <taxon>Eukaryota</taxon>
        <taxon>Viridiplantae</taxon>
        <taxon>Streptophyta</taxon>
        <taxon>Embryophyta</taxon>
        <taxon>Bryophyta</taxon>
        <taxon>Bryophytina</taxon>
        <taxon>Bryopsida</taxon>
        <taxon>Funariidae</taxon>
        <taxon>Funariales</taxon>
        <taxon>Funariaceae</taxon>
        <taxon>Physcomitrium</taxon>
    </lineage>
</organism>